<keyword evidence="3" id="KW-0238">DNA-binding</keyword>
<evidence type="ECO:0000256" key="1">
    <source>
        <dbReference type="ARBA" id="ARBA00004123"/>
    </source>
</evidence>
<sequence length="397" mass="45094">MGRGLTTDQVLPASEAVLTTATGRPMAPGFRFNPTDEELISYYLKRKVQRKPIALDPIGEVAVYKQEDPSGLRDQSKMKTTEREWFFFTTLEKYEHSGCGIRSTAKGNWREKGREKKIKRGGDGQVIGHRKRLVFFTNNQATDWVVHEYQLVDNDGHVQTDAYVLCRLFDSSGSINAPFSEQEWDDADNEKIQKASNSRSMDLFDLNELPREFEIDDDDSKAVDQDDNNNDACLLPCVLNKEAPLPTEFEIDDDDSKAVDQDDNNNDACLLPCVLNKEAPLPFVRYRRKRQLDSDNSIQTTPKTTSGTTIPHVAALLERSEPVPVDTTMVVPTSSYTEELIKDLQKERQQIAVERERYMLEMTNAEMTISDLVGKNDALRTEIEELKKKNSNKEQGS</sequence>
<evidence type="ECO:0000256" key="2">
    <source>
        <dbReference type="ARBA" id="ARBA00023015"/>
    </source>
</evidence>
<comment type="caution">
    <text evidence="8">The sequence shown here is derived from an EMBL/GenBank/DDBJ whole genome shotgun (WGS) entry which is preliminary data.</text>
</comment>
<keyword evidence="9" id="KW-1185">Reference proteome</keyword>
<evidence type="ECO:0000256" key="6">
    <source>
        <dbReference type="SAM" id="Coils"/>
    </source>
</evidence>
<keyword evidence="2" id="KW-0805">Transcription regulation</keyword>
<dbReference type="Pfam" id="PF02365">
    <property type="entry name" value="NAM"/>
    <property type="match status" value="1"/>
</dbReference>
<keyword evidence="6" id="KW-0175">Coiled coil</keyword>
<feature type="domain" description="NAC" evidence="7">
    <location>
        <begin position="26"/>
        <end position="171"/>
    </location>
</feature>
<dbReference type="PROSITE" id="PS51005">
    <property type="entry name" value="NAC"/>
    <property type="match status" value="1"/>
</dbReference>
<protein>
    <recommendedName>
        <fullName evidence="7">NAC domain-containing protein</fullName>
    </recommendedName>
</protein>
<dbReference type="InterPro" id="IPR003441">
    <property type="entry name" value="NAC-dom"/>
</dbReference>
<dbReference type="SUPFAM" id="SSF101941">
    <property type="entry name" value="NAC domain"/>
    <property type="match status" value="1"/>
</dbReference>
<evidence type="ECO:0000256" key="4">
    <source>
        <dbReference type="ARBA" id="ARBA00023163"/>
    </source>
</evidence>
<gene>
    <name evidence="8" type="ORF">HID58_045182</name>
</gene>
<evidence type="ECO:0000256" key="5">
    <source>
        <dbReference type="ARBA" id="ARBA00023242"/>
    </source>
</evidence>
<dbReference type="Proteomes" id="UP000824890">
    <property type="component" value="Unassembled WGS sequence"/>
</dbReference>
<name>A0ABQ8AST7_BRANA</name>
<reference evidence="8 9" key="1">
    <citation type="submission" date="2021-05" db="EMBL/GenBank/DDBJ databases">
        <title>Genome Assembly of Synthetic Allotetraploid Brassica napus Reveals Homoeologous Exchanges between Subgenomes.</title>
        <authorList>
            <person name="Davis J.T."/>
        </authorList>
    </citation>
    <scope>NUCLEOTIDE SEQUENCE [LARGE SCALE GENOMIC DNA]</scope>
    <source>
        <strain evidence="9">cv. Da-Ae</strain>
        <tissue evidence="8">Seedling</tissue>
    </source>
</reference>
<proteinExistence type="predicted"/>
<dbReference type="EMBL" id="JAGKQM010000012">
    <property type="protein sequence ID" value="KAH0895614.1"/>
    <property type="molecule type" value="Genomic_DNA"/>
</dbReference>
<accession>A0ABQ8AST7</accession>
<dbReference type="Gene3D" id="2.170.150.80">
    <property type="entry name" value="NAC domain"/>
    <property type="match status" value="1"/>
</dbReference>
<keyword evidence="5" id="KW-0539">Nucleus</keyword>
<evidence type="ECO:0000259" key="7">
    <source>
        <dbReference type="PROSITE" id="PS51005"/>
    </source>
</evidence>
<evidence type="ECO:0000313" key="8">
    <source>
        <dbReference type="EMBL" id="KAH0895614.1"/>
    </source>
</evidence>
<organism evidence="8 9">
    <name type="scientific">Brassica napus</name>
    <name type="common">Rape</name>
    <dbReference type="NCBI Taxonomy" id="3708"/>
    <lineage>
        <taxon>Eukaryota</taxon>
        <taxon>Viridiplantae</taxon>
        <taxon>Streptophyta</taxon>
        <taxon>Embryophyta</taxon>
        <taxon>Tracheophyta</taxon>
        <taxon>Spermatophyta</taxon>
        <taxon>Magnoliopsida</taxon>
        <taxon>eudicotyledons</taxon>
        <taxon>Gunneridae</taxon>
        <taxon>Pentapetalae</taxon>
        <taxon>rosids</taxon>
        <taxon>malvids</taxon>
        <taxon>Brassicales</taxon>
        <taxon>Brassicaceae</taxon>
        <taxon>Brassiceae</taxon>
        <taxon>Brassica</taxon>
    </lineage>
</organism>
<evidence type="ECO:0000256" key="3">
    <source>
        <dbReference type="ARBA" id="ARBA00023125"/>
    </source>
</evidence>
<comment type="subcellular location">
    <subcellularLocation>
        <location evidence="1">Nucleus</location>
    </subcellularLocation>
</comment>
<feature type="coiled-coil region" evidence="6">
    <location>
        <begin position="337"/>
        <end position="396"/>
    </location>
</feature>
<evidence type="ECO:0000313" key="9">
    <source>
        <dbReference type="Proteomes" id="UP000824890"/>
    </source>
</evidence>
<dbReference type="PANTHER" id="PTHR31989">
    <property type="entry name" value="NAC DOMAIN-CONTAINING PROTEIN 82-RELATED"/>
    <property type="match status" value="1"/>
</dbReference>
<keyword evidence="4" id="KW-0804">Transcription</keyword>
<dbReference type="InterPro" id="IPR036093">
    <property type="entry name" value="NAC_dom_sf"/>
</dbReference>